<proteinExistence type="predicted"/>
<dbReference type="EMBL" id="DQ890022">
    <property type="protein sequence ID" value="ABT15317.1"/>
    <property type="molecule type" value="Genomic_DNA"/>
</dbReference>
<accession>A7J686</accession>
<name>A7J686_PBCVF</name>
<dbReference type="KEGG" id="vg:5469798"/>
<gene>
    <name evidence="1" type="primary">n032R</name>
    <name evidence="1" type="ORF">FR483_n032R</name>
</gene>
<organism evidence="1 2">
    <name type="scientific">Paramecium bursaria Chlorella virus FR483</name>
    <name type="common">PBCV-FR483</name>
    <dbReference type="NCBI Taxonomy" id="399781"/>
    <lineage>
        <taxon>Viruses</taxon>
        <taxon>Varidnaviria</taxon>
        <taxon>Bamfordvirae</taxon>
        <taxon>Nucleocytoviricota</taxon>
        <taxon>Megaviricetes</taxon>
        <taxon>Algavirales</taxon>
        <taxon>Phycodnaviridae</taxon>
        <taxon>Chlorovirus</taxon>
        <taxon>Chlorovirus conductrix</taxon>
        <taxon>Paramecium bursaria Chlorella virus A1</taxon>
    </lineage>
</organism>
<reference evidence="1 2" key="1">
    <citation type="journal article" date="2007" name="Virology">
        <title>Sequence and annotation of the 314-kb MT325 and the 321-kb FR483 viruses that infect Chlorella Pbi.</title>
        <authorList>
            <person name="Fitzgerald L.A."/>
            <person name="Graves M.V."/>
            <person name="Li X."/>
            <person name="Feldblyum T."/>
            <person name="Hartigan J."/>
            <person name="Van Etten J.L."/>
        </authorList>
    </citation>
    <scope>NUCLEOTIDE SEQUENCE [LARGE SCALE GENOMIC DNA]</scope>
    <source>
        <strain evidence="1 2">FR483</strain>
    </source>
</reference>
<evidence type="ECO:0000313" key="2">
    <source>
        <dbReference type="Proteomes" id="UP000204095"/>
    </source>
</evidence>
<dbReference type="GeneID" id="5469798"/>
<organismHost>
    <name type="scientific">Paramecium bursaria</name>
    <dbReference type="NCBI Taxonomy" id="74790"/>
</organismHost>
<sequence>MIEKEPLDVSIIISVELYSVSESRMSLPQITLVITAPMKSVLVVLIGYSQYTPNFSQHRRPASIATIIGSSVVYIINPLKQYSFGSTSAPSDIRASFTLPIFFRILLSFS</sequence>
<protein>
    <submittedName>
        <fullName evidence="1">Uncharacterized protein n032R</fullName>
    </submittedName>
</protein>
<dbReference type="Proteomes" id="UP000204095">
    <property type="component" value="Segment"/>
</dbReference>
<evidence type="ECO:0000313" key="1">
    <source>
        <dbReference type="EMBL" id="ABT15317.1"/>
    </source>
</evidence>
<dbReference type="RefSeq" id="YP_001425664.1">
    <property type="nucleotide sequence ID" value="NC_008603.1"/>
</dbReference>